<dbReference type="KEGG" id="malk:MalAC0309_1006"/>
<protein>
    <submittedName>
        <fullName evidence="2">Uncharacterized protein</fullName>
    </submittedName>
</protein>
<dbReference type="EMBL" id="AP017315">
    <property type="protein sequence ID" value="BAU31868.1"/>
    <property type="molecule type" value="Genomic_DNA"/>
</dbReference>
<reference evidence="3" key="1">
    <citation type="submission" date="2015-12" db="EMBL/GenBank/DDBJ databases">
        <authorList>
            <person name="Shamseldin A."/>
            <person name="Moawad H."/>
            <person name="Abd El-Rahim W.M."/>
            <person name="Sadowsky M.J."/>
        </authorList>
    </citation>
    <scope>NUCLEOTIDE SEQUENCE [LARGE SCALE GENOMIC DNA]</scope>
    <source>
        <strain evidence="3">JAM AC0309</strain>
    </source>
</reference>
<dbReference type="AlphaFoldDB" id="A0A0U5BMS3"/>
<sequence>MNTSADDYLAEVGGLLADVPTPSINAAVMRGAGVRLSSPREGIPGPRRLILDGTTTGRHLATGATATALLASQRRNLAYLDAQRALLAEDETRADDEMRSPVEEREDHAAEVLGILRALPLLSGDFSGVFDEVADLAGIEQHGGVWEVRAVGGEAAPALESLGDGFTLDALKTQTAANAARLRRWRTALRGYDESVGGGPATAPSRSARAAKRMPVTAKLTSPPAPSADEQDKRMTQNATSKNRQAGEEGLELT</sequence>
<feature type="region of interest" description="Disordered" evidence="1">
    <location>
        <begin position="193"/>
        <end position="254"/>
    </location>
</feature>
<accession>A0A0U5BMS3</accession>
<evidence type="ECO:0000313" key="2">
    <source>
        <dbReference type="EMBL" id="BAU31868.1"/>
    </source>
</evidence>
<evidence type="ECO:0000256" key="1">
    <source>
        <dbReference type="SAM" id="MobiDB-lite"/>
    </source>
</evidence>
<dbReference type="RefSeq" id="WP_096421036.1">
    <property type="nucleotide sequence ID" value="NZ_AP017315.1"/>
</dbReference>
<proteinExistence type="predicted"/>
<name>A0A0U5BMS3_9MICO</name>
<dbReference type="Proteomes" id="UP000218965">
    <property type="component" value="Chromosome"/>
</dbReference>
<reference evidence="2 3" key="2">
    <citation type="submission" date="2016-01" db="EMBL/GenBank/DDBJ databases">
        <title>Microcella alkaliphila JAM AC0309 whole genome shotgun sequence.</title>
        <authorList>
            <person name="Kurata A."/>
            <person name="Hirose Y."/>
            <person name="Kishimoto N."/>
            <person name="Kobayashi T."/>
        </authorList>
    </citation>
    <scope>NUCLEOTIDE SEQUENCE [LARGE SCALE GENOMIC DNA]</scope>
    <source>
        <strain evidence="2 3">JAM AC0309</strain>
    </source>
</reference>
<evidence type="ECO:0000313" key="3">
    <source>
        <dbReference type="Proteomes" id="UP000218965"/>
    </source>
</evidence>
<organism evidence="2 3">
    <name type="scientific">Microcella alkaliphila</name>
    <dbReference type="NCBI Taxonomy" id="279828"/>
    <lineage>
        <taxon>Bacteria</taxon>
        <taxon>Bacillati</taxon>
        <taxon>Actinomycetota</taxon>
        <taxon>Actinomycetes</taxon>
        <taxon>Micrococcales</taxon>
        <taxon>Microbacteriaceae</taxon>
        <taxon>Microcella</taxon>
    </lineage>
</organism>
<gene>
    <name evidence="2" type="ORF">MalAC0309_1006</name>
</gene>